<comment type="caution">
    <text evidence="4">The sequence shown here is derived from an EMBL/GenBank/DDBJ whole genome shotgun (WGS) entry which is preliminary data.</text>
</comment>
<organism evidence="4 5">
    <name type="scientific">Triparma columacea</name>
    <dbReference type="NCBI Taxonomy" id="722753"/>
    <lineage>
        <taxon>Eukaryota</taxon>
        <taxon>Sar</taxon>
        <taxon>Stramenopiles</taxon>
        <taxon>Ochrophyta</taxon>
        <taxon>Bolidophyceae</taxon>
        <taxon>Parmales</taxon>
        <taxon>Triparmaceae</taxon>
        <taxon>Triparma</taxon>
    </lineage>
</organism>
<dbReference type="AlphaFoldDB" id="A0A9W7G199"/>
<accession>A0A9W7G199</accession>
<dbReference type="PANTHER" id="PTHR11001:SF2">
    <property type="entry name" value="MITOCHONDRIAL FISSION PROCESS PROTEIN 1"/>
    <property type="match status" value="1"/>
</dbReference>
<dbReference type="Pfam" id="PF10558">
    <property type="entry name" value="MTP18"/>
    <property type="match status" value="2"/>
</dbReference>
<dbReference type="GO" id="GO:0000266">
    <property type="term" value="P:mitochondrial fission"/>
    <property type="evidence" value="ECO:0007669"/>
    <property type="project" value="TreeGrafter"/>
</dbReference>
<proteinExistence type="inferred from homology"/>
<evidence type="ECO:0000256" key="1">
    <source>
        <dbReference type="ARBA" id="ARBA00009224"/>
    </source>
</evidence>
<gene>
    <name evidence="4" type="ORF">TrCOL_g6752</name>
</gene>
<dbReference type="GO" id="GO:0005739">
    <property type="term" value="C:mitochondrion"/>
    <property type="evidence" value="ECO:0007669"/>
    <property type="project" value="TreeGrafter"/>
</dbReference>
<evidence type="ECO:0000256" key="2">
    <source>
        <dbReference type="ARBA" id="ARBA00017835"/>
    </source>
</evidence>
<dbReference type="PANTHER" id="PTHR11001">
    <property type="entry name" value="MITOCHONDRIAL FISSION PROCESS PROTEIN 1"/>
    <property type="match status" value="1"/>
</dbReference>
<comment type="similarity">
    <text evidence="1">Belongs to the MTFP1 family.</text>
</comment>
<dbReference type="OrthoDB" id="200632at2759"/>
<reference evidence="5" key="1">
    <citation type="journal article" date="2023" name="Commun. Biol.">
        <title>Genome analysis of Parmales, the sister group of diatoms, reveals the evolutionary specialization of diatoms from phago-mixotrophs to photoautotrophs.</title>
        <authorList>
            <person name="Ban H."/>
            <person name="Sato S."/>
            <person name="Yoshikawa S."/>
            <person name="Yamada K."/>
            <person name="Nakamura Y."/>
            <person name="Ichinomiya M."/>
            <person name="Sato N."/>
            <person name="Blanc-Mathieu R."/>
            <person name="Endo H."/>
            <person name="Kuwata A."/>
            <person name="Ogata H."/>
        </authorList>
    </citation>
    <scope>NUCLEOTIDE SEQUENCE [LARGE SCALE GENOMIC DNA]</scope>
</reference>
<dbReference type="Proteomes" id="UP001165065">
    <property type="component" value="Unassembled WGS sequence"/>
</dbReference>
<evidence type="ECO:0000313" key="4">
    <source>
        <dbReference type="EMBL" id="GMI27276.1"/>
    </source>
</evidence>
<sequence>MSDTFTLTDDAEGNDDNNPLRDWYARQAAYLSRVKILAVKTVKAKIRYSAYSSDVGEAARPVAPKWVVNAAYGIVGIYIVGDISFECYNEKNKNNLEWTDWPVVRKGLHAATFQGIASLAIPTILIHSAVKYSSRGFAMYAPGMLKFGPSVVGLALIPFMPLFDEPAEHAIDKFFTNYVPPAIYKPKSLNPEWVKFGEKERGGVKAKGD</sequence>
<dbReference type="EMBL" id="BRYA01000641">
    <property type="protein sequence ID" value="GMI27276.1"/>
    <property type="molecule type" value="Genomic_DNA"/>
</dbReference>
<protein>
    <recommendedName>
        <fullName evidence="2">Mitochondrial fission process protein 1</fullName>
    </recommendedName>
    <alternativeName>
        <fullName evidence="3">Mitochondrial 18 kDa protein</fullName>
    </alternativeName>
</protein>
<name>A0A9W7G199_9STRA</name>
<evidence type="ECO:0000256" key="3">
    <source>
        <dbReference type="ARBA" id="ARBA00029631"/>
    </source>
</evidence>
<evidence type="ECO:0000313" key="5">
    <source>
        <dbReference type="Proteomes" id="UP001165065"/>
    </source>
</evidence>
<keyword evidence="5" id="KW-1185">Reference proteome</keyword>
<dbReference type="InterPro" id="IPR019560">
    <property type="entry name" value="Mitochondrial_18_kDa_protein"/>
</dbReference>